<dbReference type="PROSITE" id="PS51947">
    <property type="entry name" value="NIRAN"/>
    <property type="match status" value="1"/>
</dbReference>
<evidence type="ECO:0000256" key="25">
    <source>
        <dbReference type="ARBA" id="ARBA00022759"/>
    </source>
</evidence>
<evidence type="ECO:0000256" key="19">
    <source>
        <dbReference type="ARBA" id="ARBA00022695"/>
    </source>
</evidence>
<dbReference type="InterPro" id="IPR043615">
    <property type="entry name" value="NSP2_N_CoV"/>
</dbReference>
<comment type="subcellular location">
    <subcellularLocation>
        <location evidence="6">Host cytoplasm</location>
        <location evidence="6">Host perinuclear region</location>
    </subcellularLocation>
    <subcellularLocation>
        <location evidence="7">Host endoplasmic reticulum-Golgi intermediate compartment</location>
    </subcellularLocation>
    <subcellularLocation>
        <location evidence="5">Host membrane</location>
        <topology evidence="5">Multi-pass membrane protein</topology>
    </subcellularLocation>
</comment>
<dbReference type="InterPro" id="IPR032592">
    <property type="entry name" value="NSP3_NAB_bCoV"/>
</dbReference>
<evidence type="ECO:0000256" key="20">
    <source>
        <dbReference type="ARBA" id="ARBA00022722"/>
    </source>
</evidence>
<dbReference type="GO" id="GO:0006508">
    <property type="term" value="P:proteolysis"/>
    <property type="evidence" value="ECO:0007669"/>
    <property type="project" value="UniProtKB-KW"/>
</dbReference>
<dbReference type="GO" id="GO:0004519">
    <property type="term" value="F:endonuclease activity"/>
    <property type="evidence" value="ECO:0007669"/>
    <property type="project" value="UniProtKB-UniRule"/>
</dbReference>
<keyword evidence="46" id="KW-1035">Host cytoplasm</keyword>
<dbReference type="CDD" id="cd21689">
    <property type="entry name" value="stalk_CoV_Nsp13-like"/>
    <property type="match status" value="1"/>
</dbReference>
<evidence type="ECO:0000256" key="53">
    <source>
        <dbReference type="ARBA" id="ARBA00034456"/>
    </source>
</evidence>
<feature type="domain" description="DPUP" evidence="82">
    <location>
        <begin position="1496"/>
        <end position="1561"/>
    </location>
</feature>
<dbReference type="GO" id="GO:0002151">
    <property type="term" value="F:G-quadruplex RNA binding"/>
    <property type="evidence" value="ECO:0007669"/>
    <property type="project" value="InterPro"/>
</dbReference>
<feature type="disulfide bond" evidence="70">
    <location>
        <begin position="2282"/>
        <end position="2288"/>
    </location>
</feature>
<keyword evidence="21 69" id="KW-0479">Metal-binding</keyword>
<dbReference type="PROSITE" id="PS51941">
    <property type="entry name" value="BCOV_NSP3C_M"/>
    <property type="match status" value="1"/>
</dbReference>
<keyword evidence="33 69" id="KW-0862">Zinc</keyword>
<feature type="domain" description="BetaCoV Nsp1 C-terminal" evidence="100">
    <location>
        <begin position="148"/>
        <end position="179"/>
    </location>
</feature>
<dbReference type="GO" id="GO:0016829">
    <property type="term" value="F:lyase activity"/>
    <property type="evidence" value="ECO:0007669"/>
    <property type="project" value="UniProtKB-KW"/>
</dbReference>
<comment type="catalytic activity">
    <reaction evidence="57">
        <text>a 5'-end diphospho-ribonucleoside in mRNA + GTP + H(+) = a 5'-end (5'-triphosphoguanosine)-ribonucleoside in mRNA + diphosphate</text>
        <dbReference type="Rhea" id="RHEA:67012"/>
        <dbReference type="Rhea" id="RHEA-COMP:17165"/>
        <dbReference type="Rhea" id="RHEA-COMP:17166"/>
        <dbReference type="ChEBI" id="CHEBI:15378"/>
        <dbReference type="ChEBI" id="CHEBI:33019"/>
        <dbReference type="ChEBI" id="CHEBI:37565"/>
        <dbReference type="ChEBI" id="CHEBI:167616"/>
        <dbReference type="ChEBI" id="CHEBI:167617"/>
        <dbReference type="EC" id="2.7.7.50"/>
    </reaction>
    <physiologicalReaction direction="left-to-right" evidence="57">
        <dbReference type="Rhea" id="RHEA:67013"/>
    </physiologicalReaction>
</comment>
<evidence type="ECO:0000256" key="14">
    <source>
        <dbReference type="ARBA" id="ARBA00022632"/>
    </source>
</evidence>
<dbReference type="InterPro" id="IPR043503">
    <property type="entry name" value="PLpro_palm_finger_dom_CoV"/>
</dbReference>
<dbReference type="PROSITE" id="PS51942">
    <property type="entry name" value="BCOV_NSP3C_C"/>
    <property type="match status" value="1"/>
</dbReference>
<dbReference type="CDD" id="cd21467">
    <property type="entry name" value="Ubl1_cv_Nsp3_N-like"/>
    <property type="match status" value="1"/>
</dbReference>
<keyword evidence="36" id="KW-1100">Inhibition of host NF-kappa-B by virus</keyword>
<feature type="domain" description="Nsp4C" evidence="86">
    <location>
        <begin position="3165"/>
        <end position="3263"/>
    </location>
</feature>
<feature type="domain" description="N7-MTase" evidence="94">
    <location>
        <begin position="6221"/>
        <end position="6452"/>
    </location>
</feature>
<feature type="region of interest" description="Y4" evidence="69">
    <location>
        <begin position="2663"/>
        <end position="2763"/>
    </location>
</feature>
<evidence type="ECO:0000256" key="4">
    <source>
        <dbReference type="ARBA" id="ARBA00003368"/>
    </source>
</evidence>
<evidence type="ECO:0000256" key="48">
    <source>
        <dbReference type="ARBA" id="ARBA00023239"/>
    </source>
</evidence>
<dbReference type="InterPro" id="IPR047566">
    <property type="entry name" value="CoV_NSP3_Y"/>
</dbReference>
<dbReference type="GO" id="GO:0075523">
    <property type="term" value="P:viral translational frameshifting"/>
    <property type="evidence" value="ECO:0007669"/>
    <property type="project" value="UniProtKB-KW"/>
</dbReference>
<evidence type="ECO:0000256" key="23">
    <source>
        <dbReference type="ARBA" id="ARBA00022741"/>
    </source>
</evidence>
<dbReference type="InterPro" id="IPR046441">
    <property type="entry name" value="RdRp_CoV"/>
</dbReference>
<keyword evidence="39 63" id="KW-0694">RNA-binding</keyword>
<keyword evidence="24" id="KW-0688">Ribosomal frameshifting</keyword>
<dbReference type="GO" id="GO:0062243">
    <property type="term" value="C:double membrane vesicle viral factory outer membrane"/>
    <property type="evidence" value="ECO:0007669"/>
    <property type="project" value="UniProtKB-ARBA"/>
</dbReference>
<dbReference type="InterPro" id="IPR042570">
    <property type="entry name" value="NSP3_NAB_bCoV_sf"/>
</dbReference>
<evidence type="ECO:0000256" key="63">
    <source>
        <dbReference type="PROSITE-ProRule" id="PRU01289"/>
    </source>
</evidence>
<dbReference type="InterPro" id="IPR021590">
    <property type="entry name" value="NSP1_glob_bCoV"/>
</dbReference>
<evidence type="ECO:0000256" key="64">
    <source>
        <dbReference type="PROSITE-ProRule" id="PRU01294"/>
    </source>
</evidence>
<keyword evidence="12 66" id="KW-0489">Methyltransferase</keyword>
<dbReference type="InterPro" id="IPR009469">
    <property type="entry name" value="RdRp_N_CoV"/>
</dbReference>
<evidence type="ECO:0000256" key="7">
    <source>
        <dbReference type="ARBA" id="ARBA00004452"/>
    </source>
</evidence>
<evidence type="ECO:0000256" key="2">
    <source>
        <dbReference type="ARBA" id="ARBA00001936"/>
    </source>
</evidence>
<evidence type="ECO:0000256" key="52">
    <source>
        <dbReference type="ARBA" id="ARBA00024600"/>
    </source>
</evidence>
<feature type="domain" description="RdRp Nsp8 cofactor" evidence="90">
    <location>
        <begin position="3943"/>
        <end position="4140"/>
    </location>
</feature>
<evidence type="ECO:0000256" key="56">
    <source>
        <dbReference type="ARBA" id="ARBA00043928"/>
    </source>
</evidence>
<dbReference type="InterPro" id="IPR038083">
    <property type="entry name" value="NSP3A-like"/>
</dbReference>
<dbReference type="CDD" id="cd21827">
    <property type="entry name" value="betaCoV_Nsp7"/>
    <property type="match status" value="1"/>
</dbReference>
<dbReference type="Gene3D" id="2.40.10.250">
    <property type="entry name" value="Replicase NSP9"/>
    <property type="match status" value="1"/>
</dbReference>
<dbReference type="Gene3D" id="1.10.150.420">
    <property type="entry name" value="Coronavirus nonstructural protein 4 C-terminus"/>
    <property type="match status" value="1"/>
</dbReference>
<dbReference type="GO" id="GO:0019785">
    <property type="term" value="F:ISG15-specific peptidase activity"/>
    <property type="evidence" value="ECO:0007669"/>
    <property type="project" value="UniProtKB-ARBA"/>
</dbReference>
<dbReference type="GO" id="GO:0000175">
    <property type="term" value="F:3'-5'-RNA exonuclease activity"/>
    <property type="evidence" value="ECO:0007669"/>
    <property type="project" value="InterPro"/>
</dbReference>
<evidence type="ECO:0000256" key="21">
    <source>
        <dbReference type="ARBA" id="ARBA00022723"/>
    </source>
</evidence>
<evidence type="ECO:0000259" key="96">
    <source>
        <dbReference type="PROSITE" id="PS51958"/>
    </source>
</evidence>
<keyword evidence="26 62" id="KW-0863">Zinc-finger</keyword>
<evidence type="ECO:0000256" key="30">
    <source>
        <dbReference type="ARBA" id="ARBA00022807"/>
    </source>
</evidence>
<keyword evidence="43" id="KW-1072">Activation of host autophagy by virus</keyword>
<dbReference type="Pfam" id="PF19211">
    <property type="entry name" value="CoV_NSP2_N"/>
    <property type="match status" value="1"/>
</dbReference>
<feature type="domain" description="RdRp Nsp7 cofactor" evidence="89">
    <location>
        <begin position="3860"/>
        <end position="3942"/>
    </location>
</feature>
<dbReference type="InterPro" id="IPR048672">
    <property type="entry name" value="NSP13_ZBD_CoV"/>
</dbReference>
<evidence type="ECO:0000256" key="57">
    <source>
        <dbReference type="ARBA" id="ARBA00044624"/>
    </source>
</evidence>
<dbReference type="InterPro" id="IPR044401">
    <property type="entry name" value="NSP15_NendoU_CoV"/>
</dbReference>
<evidence type="ECO:0000256" key="31">
    <source>
        <dbReference type="ARBA" id="ARBA00022809"/>
    </source>
</evidence>
<keyword evidence="41 73" id="KW-1133">Transmembrane helix</keyword>
<dbReference type="InterPro" id="IPR014828">
    <property type="entry name" value="NSP7_CoV"/>
</dbReference>
<keyword evidence="45 70" id="KW-1015">Disulfide bond</keyword>
<evidence type="ECO:0000259" key="104">
    <source>
        <dbReference type="PROSITE" id="PS51992"/>
    </source>
</evidence>
<dbReference type="PROSITE" id="PS51124">
    <property type="entry name" value="PEPTIDASE_C16"/>
    <property type="match status" value="1"/>
</dbReference>
<feature type="domain" description="ExoN/MTase coactivator" evidence="92">
    <location>
        <begin position="4254"/>
        <end position="4392"/>
    </location>
</feature>
<dbReference type="InterPro" id="IPR046438">
    <property type="entry name" value="NIV_2_O_MTASE"/>
</dbReference>
<feature type="active site" evidence="65">
    <location>
        <position position="6017"/>
    </location>
</feature>
<feature type="domain" description="Nsp15 N-terminal oligomerization" evidence="97">
    <location>
        <begin position="6453"/>
        <end position="6513"/>
    </location>
</feature>
<evidence type="ECO:0000256" key="65">
    <source>
        <dbReference type="PROSITE-ProRule" id="PRU01298"/>
    </source>
</evidence>
<comment type="similarity">
    <text evidence="8 64">Belongs to the coronaviruses polyprotein 1ab family.</text>
</comment>
<dbReference type="PROSITE" id="PS51948">
    <property type="entry name" value="COV_NSP12_RDRP"/>
    <property type="match status" value="1"/>
</dbReference>
<dbReference type="Pfam" id="PF20632">
    <property type="entry name" value="CoV_NSP13_ZBD"/>
    <property type="match status" value="1"/>
</dbReference>
<dbReference type="Pfam" id="PF19216">
    <property type="entry name" value="CoV_NSP15_M"/>
    <property type="match status" value="1"/>
</dbReference>
<dbReference type="Pfam" id="PF20633">
    <property type="entry name" value="CoV_NSP13_stalk"/>
    <property type="match status" value="1"/>
</dbReference>
<dbReference type="Pfam" id="PF05409">
    <property type="entry name" value="Peptidase_C30"/>
    <property type="match status" value="1"/>
</dbReference>
<dbReference type="InterPro" id="IPR032505">
    <property type="entry name" value="CoV_NSP4_C"/>
</dbReference>
<dbReference type="InterPro" id="IPR038166">
    <property type="entry name" value="NSP3_PL2pro_sf_bCoV"/>
</dbReference>
<dbReference type="Pfam" id="PF01661">
    <property type="entry name" value="Macro"/>
    <property type="match status" value="1"/>
</dbReference>
<dbReference type="FunFam" id="3.30.160.820:FF:000001">
    <property type="entry name" value="Orf1ab polyprotein"/>
    <property type="match status" value="1"/>
</dbReference>
<keyword evidence="37" id="KW-1043">Host membrane</keyword>
<dbReference type="Pfam" id="PF06471">
    <property type="entry name" value="CoV_ExoN"/>
    <property type="match status" value="1"/>
</dbReference>
<dbReference type="CDD" id="cd21161">
    <property type="entry name" value="NendoU_cv_Nsp15-like"/>
    <property type="match status" value="1"/>
</dbReference>
<dbReference type="GO" id="GO:0004197">
    <property type="term" value="F:cysteine-type endopeptidase activity"/>
    <property type="evidence" value="ECO:0007669"/>
    <property type="project" value="InterPro"/>
</dbReference>
<evidence type="ECO:0000256" key="17">
    <source>
        <dbReference type="ARBA" id="ARBA00022679"/>
    </source>
</evidence>
<dbReference type="Gene3D" id="3.40.50.11580">
    <property type="match status" value="1"/>
</dbReference>
<evidence type="ECO:0000259" key="102">
    <source>
        <dbReference type="PROSITE" id="PS51990"/>
    </source>
</evidence>
<evidence type="ECO:0000256" key="51">
    <source>
        <dbReference type="ARBA" id="ARBA00023280"/>
    </source>
</evidence>
<dbReference type="PROSITE" id="PS51958">
    <property type="entry name" value="NENDOU"/>
    <property type="match status" value="1"/>
</dbReference>
<feature type="domain" description="NendoU" evidence="96">
    <location>
        <begin position="6656"/>
        <end position="6795"/>
    </location>
</feature>
<dbReference type="InterPro" id="IPR044343">
    <property type="entry name" value="NSP13_1B_dom_CoV"/>
</dbReference>
<dbReference type="Pfam" id="PF08715">
    <property type="entry name" value="CoV_peptidase"/>
    <property type="match status" value="1"/>
</dbReference>
<dbReference type="SUPFAM" id="SSF160099">
    <property type="entry name" value="SARS Nsp1-like"/>
    <property type="match status" value="1"/>
</dbReference>
<evidence type="ECO:0000259" key="88">
    <source>
        <dbReference type="PROSITE" id="PS51948"/>
    </source>
</evidence>
<dbReference type="InterPro" id="IPR043472">
    <property type="entry name" value="Macro_dom-like"/>
</dbReference>
<keyword evidence="15" id="KW-1130">Modulation of host ubiquitin pathway by virus</keyword>
<comment type="function">
    <text evidence="56">Forms a primer, NSP9-pU, which is utilized by the polymerase for the initiation of RNA chains. Interacts with ribosome signal recognition particle RNA (SRP). Together with NSP8, suppress protein integration into the cell membrane, thereby disrupting host immune defenses.</text>
</comment>
<dbReference type="Proteomes" id="UP000501825">
    <property type="component" value="Segment"/>
</dbReference>
<dbReference type="PANTHER" id="PTHR43788">
    <property type="entry name" value="DNA2/NAM7 HELICASE FAMILY MEMBER"/>
    <property type="match status" value="1"/>
</dbReference>
<evidence type="ECO:0000256" key="54">
    <source>
        <dbReference type="ARBA" id="ARBA00034511"/>
    </source>
</evidence>
<evidence type="ECO:0000256" key="12">
    <source>
        <dbReference type="ARBA" id="ARBA00022603"/>
    </source>
</evidence>
<evidence type="ECO:0000259" key="86">
    <source>
        <dbReference type="PROSITE" id="PS51946"/>
    </source>
</evidence>
<evidence type="ECO:0000259" key="93">
    <source>
        <dbReference type="PROSITE" id="PS51953"/>
    </source>
</evidence>
<evidence type="ECO:0000256" key="36">
    <source>
        <dbReference type="ARBA" id="ARBA00022863"/>
    </source>
</evidence>
<dbReference type="PROSITE" id="PS51994">
    <property type="entry name" value="BCOV_NSP3E_G2M"/>
    <property type="match status" value="1"/>
</dbReference>
<evidence type="ECO:0000259" key="101">
    <source>
        <dbReference type="PROSITE" id="PS51989"/>
    </source>
</evidence>
<dbReference type="PROSITE" id="PS52000">
    <property type="entry name" value="COV_NSP12_IF"/>
    <property type="match status" value="1"/>
</dbReference>
<evidence type="ECO:0000256" key="38">
    <source>
        <dbReference type="ARBA" id="ARBA00022876"/>
    </source>
</evidence>
<evidence type="ECO:0000259" key="84">
    <source>
        <dbReference type="PROSITE" id="PS51944"/>
    </source>
</evidence>
<evidence type="ECO:0000256" key="68">
    <source>
        <dbReference type="PROSITE-ProRule" id="PRU01308"/>
    </source>
</evidence>
<dbReference type="SUPFAM" id="SSF101816">
    <property type="entry name" value="Replicase NSP9"/>
    <property type="match status" value="1"/>
</dbReference>
<keyword evidence="9" id="KW-0696">RNA-directed RNA polymerase</keyword>
<comment type="function">
    <text evidence="58">Plays a role in viral transcription/replication and prevents the simultaneous activation of host cell dsRNA sensors, such as MDA5/IFIH1, OAS, and PKR. Acts by degrading the 5'-polyuridines generated during replication of the poly(A) region of viral genomic and subgenomic RNAs. Catalyzes a two-step reaction in which a 2'3'-cyclic phosphate (2'3'-cP) is first generated by 2'-O transesterification, which is then hydrolyzed to a 3'-phosphate (3'-P). If not degraded, poly(U) RNA would hybridize with poly(A) RNA tails and activate host dsRNA sensors.</text>
</comment>
<feature type="domain" description="Nsp9 ssRNA-binding" evidence="91">
    <location>
        <begin position="4141"/>
        <end position="4253"/>
    </location>
</feature>
<evidence type="ECO:0000259" key="81">
    <source>
        <dbReference type="PROSITE" id="PS51941"/>
    </source>
</evidence>
<evidence type="ECO:0000259" key="97">
    <source>
        <dbReference type="PROSITE" id="PS51960"/>
    </source>
</evidence>
<evidence type="ECO:0000256" key="61">
    <source>
        <dbReference type="ARBA" id="ARBA00049042"/>
    </source>
</evidence>
<feature type="binding site" evidence="66">
    <location>
        <begin position="6256"/>
        <end position="6262"/>
    </location>
    <ligand>
        <name>S-adenosyl-L-methionine</name>
        <dbReference type="ChEBI" id="CHEBI:59789"/>
    </ligand>
</feature>
<dbReference type="PROSITE" id="PS51962">
    <property type="entry name" value="COV_NSP1"/>
    <property type="match status" value="1"/>
</dbReference>
<evidence type="ECO:0000259" key="94">
    <source>
        <dbReference type="PROSITE" id="PS51954"/>
    </source>
</evidence>
<keyword evidence="17 66" id="KW-0808">Transferase</keyword>
<feature type="region of interest" description="Y1" evidence="69">
    <location>
        <begin position="2395"/>
        <end position="2485"/>
    </location>
</feature>
<dbReference type="Pfam" id="PF13087">
    <property type="entry name" value="AAA_12"/>
    <property type="match status" value="1"/>
</dbReference>
<evidence type="ECO:0000259" key="76">
    <source>
        <dbReference type="PROSITE" id="PS51154"/>
    </source>
</evidence>
<evidence type="ECO:0000256" key="13">
    <source>
        <dbReference type="ARBA" id="ARBA00022616"/>
    </source>
</evidence>
<dbReference type="Pfam" id="PF16348">
    <property type="entry name" value="CoV_NSP4_C"/>
    <property type="match status" value="1"/>
</dbReference>
<evidence type="ECO:0000256" key="27">
    <source>
        <dbReference type="ARBA" id="ARBA00022786"/>
    </source>
</evidence>
<dbReference type="InterPro" id="IPR008740">
    <property type="entry name" value="Peptidase_C30_CoV"/>
</dbReference>
<dbReference type="InterPro" id="IPR044351">
    <property type="entry name" value="RdRp_SARS-CoV-like"/>
</dbReference>
<dbReference type="Gene3D" id="1.10.8.370">
    <property type="entry name" value="nsp7 replicase"/>
    <property type="match status" value="1"/>
</dbReference>
<feature type="domain" description="Macro" evidence="76">
    <location>
        <begin position="1025"/>
        <end position="1194"/>
    </location>
</feature>
<evidence type="ECO:0000259" key="74">
    <source>
        <dbReference type="PROSITE" id="PS50507"/>
    </source>
</evidence>
<evidence type="ECO:0000256" key="9">
    <source>
        <dbReference type="ARBA" id="ARBA00022484"/>
    </source>
</evidence>
<evidence type="ECO:0000256" key="43">
    <source>
        <dbReference type="ARBA" id="ARBA00023050"/>
    </source>
</evidence>
<keyword evidence="28 67" id="KW-0378">Hydrolase</keyword>
<dbReference type="PROSITE" id="PS51950">
    <property type="entry name" value="COV_NSP8"/>
    <property type="match status" value="1"/>
</dbReference>
<dbReference type="Gene3D" id="3.40.50.11020">
    <property type="entry name" value="Replicase polyprotein, nucleic acid-binding domain"/>
    <property type="match status" value="1"/>
</dbReference>
<dbReference type="InterPro" id="IPR024358">
    <property type="entry name" value="NSP3_N_bCoV"/>
</dbReference>
<feature type="domain" description="Nsp12 Interface" evidence="107">
    <location>
        <begin position="4658"/>
        <end position="4756"/>
    </location>
</feature>
<evidence type="ECO:0000256" key="73">
    <source>
        <dbReference type="SAM" id="Phobius"/>
    </source>
</evidence>
<dbReference type="Pfam" id="PF12379">
    <property type="entry name" value="bCoV_NSP3_N"/>
    <property type="match status" value="1"/>
</dbReference>
<dbReference type="PROSITE" id="PS51993">
    <property type="entry name" value="COV_3ECTO"/>
    <property type="match status" value="1"/>
</dbReference>
<feature type="region of interest" description="GpppA-binding" evidence="66">
    <location>
        <begin position="6339"/>
        <end position="6353"/>
    </location>
</feature>
<feature type="domain" description="Nucleic acid-binding" evidence="85">
    <location>
        <begin position="1911"/>
        <end position="2021"/>
    </location>
</feature>
<dbReference type="InterPro" id="IPR002589">
    <property type="entry name" value="Macro_dom"/>
</dbReference>
<dbReference type="CDD" id="cd21732">
    <property type="entry name" value="betaCoV_PLPro"/>
    <property type="match status" value="1"/>
</dbReference>
<keyword evidence="40" id="KW-0693">Viral RNA replication</keyword>
<name>A0A6G7SLW8_SARS2</name>
<dbReference type="InterPro" id="IPR013016">
    <property type="entry name" value="Peptidase_C16_CoV"/>
</dbReference>
<dbReference type="InterPro" id="IPR042515">
    <property type="entry name" value="NSP15_N_CoV"/>
</dbReference>
<dbReference type="CDD" id="cd21560">
    <property type="entry name" value="betaCoV-Nsp6"/>
    <property type="match status" value="1"/>
</dbReference>
<dbReference type="PROSITE" id="PS51963">
    <property type="entry name" value="BCOV_NSP1_C"/>
    <property type="match status" value="1"/>
</dbReference>
<dbReference type="PANTHER" id="PTHR43788:SF8">
    <property type="entry name" value="DNA-BINDING PROTEIN SMUBP-2"/>
    <property type="match status" value="1"/>
</dbReference>
<organismHost>
    <name type="scientific">Homo sapiens</name>
    <name type="common">Human</name>
    <dbReference type="NCBI Taxonomy" id="9606"/>
</organismHost>
<dbReference type="InterPro" id="IPR044371">
    <property type="entry name" value="Macro_X_NSP3-like"/>
</dbReference>
<feature type="transmembrane region" description="Helical" evidence="73">
    <location>
        <begin position="3731"/>
        <end position="3755"/>
    </location>
</feature>
<dbReference type="InterPro" id="IPR001205">
    <property type="entry name" value="RNA-dir_pol_C"/>
</dbReference>
<comment type="cofactor">
    <cofactor evidence="3">
        <name>Mg(2+)</name>
        <dbReference type="ChEBI" id="CHEBI:18420"/>
    </cofactor>
</comment>
<dbReference type="InterPro" id="IPR048673">
    <property type="entry name" value="NSP13_stalk_CoV"/>
</dbReference>
<dbReference type="FunFam" id="1.10.150.420:FF:000001">
    <property type="entry name" value="Replicase polyprotein"/>
    <property type="match status" value="1"/>
</dbReference>
<dbReference type="FunFam" id="1.10.8.370:FF:000001">
    <property type="entry name" value="Orf1a polyprotein"/>
    <property type="match status" value="1"/>
</dbReference>
<dbReference type="InterPro" id="IPR046443">
    <property type="entry name" value="a/bCoV_NSP1_glob"/>
</dbReference>
<dbReference type="Pfam" id="PF08710">
    <property type="entry name" value="CoV_NSP9"/>
    <property type="match status" value="1"/>
</dbReference>
<keyword evidence="35" id="KW-0067">ATP-binding</keyword>
<comment type="cofactor">
    <cofactor evidence="2">
        <name>Mn(2+)</name>
        <dbReference type="ChEBI" id="CHEBI:29035"/>
    </cofactor>
</comment>
<dbReference type="PROSITE" id="PS51657">
    <property type="entry name" value="PSRV_HELICASE"/>
    <property type="match status" value="1"/>
</dbReference>
<feature type="domain" description="AV-Nsp11N/CoV-Nsp15M" evidence="98">
    <location>
        <begin position="6514"/>
        <end position="6639"/>
    </location>
</feature>
<feature type="domain" description="Peptidase C16" evidence="75">
    <location>
        <begin position="1634"/>
        <end position="1898"/>
    </location>
</feature>
<dbReference type="PROSITE" id="PS51944">
    <property type="entry name" value="COV_NSP3D_UBL"/>
    <property type="match status" value="1"/>
</dbReference>
<dbReference type="InterPro" id="IPR044864">
    <property type="entry name" value="NSP3_SUD-N_bCoV"/>
</dbReference>
<feature type="domain" description="CoV Nsp2 N-terminal" evidence="101">
    <location>
        <begin position="183"/>
        <end position="456"/>
    </location>
</feature>
<evidence type="ECO:0000256" key="62">
    <source>
        <dbReference type="PROSITE-ProRule" id="PRU00444"/>
    </source>
</evidence>
<dbReference type="CDD" id="cd21167">
    <property type="entry name" value="M_alpha_beta_cv_Nsp15-like"/>
    <property type="match status" value="1"/>
</dbReference>
<dbReference type="InterPro" id="IPR043477">
    <property type="entry name" value="Peptidase_C30_dom3_CoV"/>
</dbReference>
<feature type="domain" description="Peptidase C30" evidence="77">
    <location>
        <begin position="3264"/>
        <end position="3569"/>
    </location>
</feature>
<feature type="domain" description="CoV Nsp1 globular" evidence="99">
    <location>
        <begin position="12"/>
        <end position="127"/>
    </location>
</feature>
<dbReference type="InterPro" id="IPR009461">
    <property type="entry name" value="NSP16_CoV-like"/>
</dbReference>
<feature type="active site" evidence="67">
    <location>
        <position position="6741"/>
    </location>
</feature>
<dbReference type="Gene3D" id="3.40.50.300">
    <property type="entry name" value="P-loop containing nucleotide triphosphate hydrolases"/>
    <property type="match status" value="2"/>
</dbReference>
<dbReference type="GO" id="GO:0004843">
    <property type="term" value="F:cysteine-type deubiquitinase activity"/>
    <property type="evidence" value="ECO:0007669"/>
    <property type="project" value="UniProtKB-EC"/>
</dbReference>
<feature type="active site" evidence="67">
    <location>
        <position position="6686"/>
    </location>
</feature>
<evidence type="ECO:0000256" key="11">
    <source>
        <dbReference type="ARBA" id="ARBA00022581"/>
    </source>
</evidence>
<dbReference type="InterPro" id="IPR037227">
    <property type="entry name" value="EndoU-like"/>
</dbReference>
<dbReference type="InterPro" id="IPR043612">
    <property type="entry name" value="CoV_NSP4_N"/>
</dbReference>
<evidence type="ECO:0000259" key="106">
    <source>
        <dbReference type="PROSITE" id="PS51994"/>
    </source>
</evidence>
<dbReference type="Pfam" id="PF19213">
    <property type="entry name" value="CoV_NSP6"/>
    <property type="match status" value="1"/>
</dbReference>
<feature type="domain" description="(+)RNA virus helicase C-terminal" evidence="79">
    <location>
        <begin position="5581"/>
        <end position="5932"/>
    </location>
</feature>
<feature type="transmembrane region" description="Helical" evidence="73">
    <location>
        <begin position="2229"/>
        <end position="2253"/>
    </location>
</feature>
<evidence type="ECO:0000259" key="80">
    <source>
        <dbReference type="PROSITE" id="PS51940"/>
    </source>
</evidence>
<dbReference type="InterPro" id="IPR046436">
    <property type="entry name" value="NIV_EXON"/>
</dbReference>
<dbReference type="SMART" id="SM00506">
    <property type="entry name" value="A1pp"/>
    <property type="match status" value="1"/>
</dbReference>
<dbReference type="Pfam" id="PF00680">
    <property type="entry name" value="RdRP_1"/>
    <property type="match status" value="1"/>
</dbReference>
<dbReference type="InterPro" id="IPR047567">
    <property type="entry name" value="NSP3_G2M_bCoV"/>
</dbReference>
<evidence type="ECO:0000259" key="75">
    <source>
        <dbReference type="PROSITE" id="PS51124"/>
    </source>
</evidence>
<feature type="domain" description="Nidovirus-type SAM-dependent 2'-O-MTase" evidence="95">
    <location>
        <begin position="6800"/>
        <end position="7095"/>
    </location>
</feature>
<dbReference type="PROSITE" id="PS51990">
    <property type="entry name" value="COV_NSP2_M"/>
    <property type="match status" value="1"/>
</dbReference>
<dbReference type="Gene3D" id="3.40.220.30">
    <property type="entry name" value="Nsp3, SUD-N subdomain"/>
    <property type="match status" value="1"/>
</dbReference>
<feature type="region of interest" description="CoV-Y" evidence="69">
    <location>
        <begin position="2486"/>
        <end position="2763"/>
    </location>
</feature>
<dbReference type="InterPro" id="IPR038400">
    <property type="entry name" value="NSP3_SUD-M_sf_bCoV"/>
</dbReference>
<dbReference type="PROSITE" id="PS51945">
    <property type="entry name" value="BCOV_NSP3E_NAB"/>
    <property type="match status" value="1"/>
</dbReference>
<evidence type="ECO:0000259" key="100">
    <source>
        <dbReference type="PROSITE" id="PS51963"/>
    </source>
</evidence>
<dbReference type="Gene3D" id="3.40.220.10">
    <property type="entry name" value="Leucine Aminopeptidase, subunit E, domain 1"/>
    <property type="match status" value="1"/>
</dbReference>
<dbReference type="CDD" id="cd21796">
    <property type="entry name" value="SARS-CoV-like_Nsp1_N"/>
    <property type="match status" value="1"/>
</dbReference>
<dbReference type="CDD" id="cd21563">
    <property type="entry name" value="Macro_cv_SUD-M_Nsp3-like"/>
    <property type="match status" value="1"/>
</dbReference>
<keyword evidence="27" id="KW-0833">Ubl conjugation pathway</keyword>
<dbReference type="GO" id="GO:0039657">
    <property type="term" value="P:symbiont-mediated suppression of host gene expression"/>
    <property type="evidence" value="ECO:0007669"/>
    <property type="project" value="UniProtKB-KW"/>
</dbReference>
<dbReference type="GO" id="GO:0039520">
    <property type="term" value="P:symbiont-mediated activation of host autophagy"/>
    <property type="evidence" value="ECO:0007669"/>
    <property type="project" value="UniProtKB-KW"/>
</dbReference>
<dbReference type="FunFam" id="3.40.50.300:FF:001139">
    <property type="entry name" value="Orf1ab polyprotein"/>
    <property type="match status" value="1"/>
</dbReference>
<feature type="domain" description="3Ecto" evidence="105">
    <location>
        <begin position="2247"/>
        <end position="2317"/>
    </location>
</feature>
<evidence type="ECO:0000259" key="79">
    <source>
        <dbReference type="PROSITE" id="PS51657"/>
    </source>
</evidence>
<dbReference type="CDD" id="cd21525">
    <property type="entry name" value="SUD_C_SARS-CoV_Nsp3"/>
    <property type="match status" value="1"/>
</dbReference>
<feature type="region of interest" description="ZF2" evidence="69">
    <location>
        <begin position="2445"/>
        <end position="2455"/>
    </location>
</feature>
<dbReference type="CDD" id="cd21717">
    <property type="entry name" value="TM_Y_SARS-CoV-like_Nsp3_C"/>
    <property type="match status" value="1"/>
</dbReference>
<feature type="active site" evidence="67">
    <location>
        <position position="6701"/>
    </location>
</feature>
<dbReference type="InterPro" id="IPR044353">
    <property type="entry name" value="Nsp3_Ubl2_dom_CoV"/>
</dbReference>
<dbReference type="PROSITE" id="PS51989">
    <property type="entry name" value="COV_NSP2_N"/>
    <property type="match status" value="1"/>
</dbReference>
<evidence type="ECO:0000256" key="35">
    <source>
        <dbReference type="ARBA" id="ARBA00022840"/>
    </source>
</evidence>
<feature type="domain" description="CV ZBD" evidence="78">
    <location>
        <begin position="5325"/>
        <end position="5437"/>
    </location>
</feature>
<feature type="domain" description="Ubiquitin-like" evidence="84">
    <location>
        <begin position="1565"/>
        <end position="1620"/>
    </location>
</feature>
<keyword evidence="23" id="KW-0547">Nucleotide-binding</keyword>
<evidence type="ECO:0000256" key="66">
    <source>
        <dbReference type="PROSITE-ProRule" id="PRU01299"/>
    </source>
</evidence>
<sequence length="7097" mass="794191">MESLVPGFNEKTHVQLSLPVLQVRDVLVRGFGDSVEEVLSEARQHLKDGTCGLVEVEKGVLPQLEQPYVFIKRSDARTAPHGHVMVELVAELEGIQYGRSGETLGVLVPHVGEIPVAYRKVLLRKNGNKGAGGHSYGADLKSFDLGDELGTDPYEDFQENWNTKHSSGVTRELMRELNGGAYTRYVDNNFCGPDGYPLECIKDLLARAGKASCTLSEQLDFIDTKRGVYCCREHEHEIAWYTERSEKSYELQTPFEIKLAKKFDTFNGECPNFVFPLNSIIKTIQPRVEKKKLDGFMGRIRSVYPVASPNECNQMCLSTLMKCDHCGETSWQTGDFVKATCEFCGTENLTKEGATTCGYLPQNAVVKIYCPACHNSEVGPEHSLAEYHNESGLKTILRKGGRTIAFGGCVFSYVGCHNKCAYWVPRASANIGCNHTGVVGEGSEGLNDNLLEILQKEKVNINIVGDFKLNEEIAIILASFSASTSAFVETVKGLDYKAFKQIVESCGNFKVTKGKAKKGAWNIGEQKSILSPLYAFASEAARVVRSIFSRTLETAQNSVRVLQKAAITILDGISQYSLRLIDAMMFTSDLATNNLVVMAYITGGVVQLTSQWLTNIFGTVYEKLKPVLDWLEEKFKEGVEFLRDGWEIVKFISTCACEIVGGQIVTCAKEIKESVQTFFKLVNKFLALCADSIIIGGAKLKALNLGETFVTHSKGLYRKCVKSREETGLLMPLKAPKEIIFLEGETLPTEVLTEEVVLKTGDLQPLEQPTSEAVEAPLVGTPVCINGLMLLEIKDTEKYCALAPNMMVTNNTFTLKGGAPTKVTFGDDTVIEVQGYKSVNITFELDERIDKVLNEKCSAYTVELGTEVNEFACVVADAVIKTLQPVSELLTPLGIDLDEWSMATYYLFDESGEFKLASHMYCSFYPPDEDEEEGDCEEEEFEPSTQYEYGTEDDYQGKPLEFGATSAALQPEEEQEEDWLDDDSQQTVGQQDGSEDNQTTTIQTIVEVQPQLEMELTPVVQTIEVNSFSGYLKLTDNVYIKNADIVEEAKKVKPTVVVNAANVYLKHGGGVAGALNKATNNAMQVESDDYIATNGPLKVGGSCVLSGHNLAKHCLHVVGPNVNKGEDIQLLKSAYENFNQHEVLLAPLLSAGIFGADPIHSLRVCVDTVRTNVYLAVFDKNLYDKLVSSFLEMKSEKQVEQKIAEIPKEEVKPFITESKPSVEQRKQDDKKIKACVEEVTTTLEETKFLTENLLLYIDINGNLHPDSATLVSDIDITFLKKDAPYIVGDVVQEGVLTAVVIPTKKAGGTTEMLAKALRKVPTDNYITTYPGQGLNGYTVEEAKTVLKKCKSAFYILPSIISNEKQEILGTVSWNLREMLAHAEETRKLMPVCVETKAIVSTIQRKYKGIKIQEGVVDYGARFYFYTSKTTVASLINTLNDLNETLVTMPLGYVTHGLNLEEAARYMRSLKVPATVSVSSPDAVTAYNGYLTSSSKTPEEHFIETISLAGSYKDWSYSGQSTQLGIEFLKRGDKSVYYTSNPTTFHLDGEVITFDNLKTLLSLREVRTIKVFTTVDNINLHTQVVDMSMTYGQQFGPTYLDGADVTKIKPHNSHEGKTFYVLPNDDTLRVEAFEYYHTTDPSFLGRYMSALNHTKKWKYPQVNGLTSIKWADNNCYLATALLTLQQIELKFNPPALQDAYYRARAGEAANFCALILAYCNKTVGELGDVRETMSYLFQHANLDSCKRVLNVVCKTCGQQQTTLKGVEAVMYMGTLSYEQFKKGVQIPCTCGKQATKYLVQQESPFVMMSAPPAQYELKHGTFTCASEYTGNYQCGHYKHITSKETLYCIDGALLTKSSEYKGPITDVFYKENSYTTTIKPVTYKLDGVVCTEIDPKLDNYYKKDNSYFTEQPIDLVPNQPYPNAGFDNFKFVCDNIKFADDLNQLTGYKKPASRELKVTFFPDLNGDVVAIDYKHYTPSFKKGAKLLHKPIVWHVNNATNKATYKPNTWCIRCLWSTKPVETSNSFDVLKSEDAQGMDNLACEDLKPVSEEVVENPTIQKDVLECNVKTTEVVGDIILKPANNSLKITEEVGHTDLMAAYVDNSSLTIKKPNELSRVLGLKTLATHGLAAVNSVPWDTIANYAKPFLNKVVSTTTNIVTRCLNRVCTNYMPYFFTLLLQLCTFTRSTNSRIKASMPTTIAKNTVKSVGKFCLEASFNYLKSPNFSKLINIIIWFLLLSVCLGSLIYSTAALGVLMSNLGMPSYCTGYREGYLNSTNVTIATYCTGSIPCSVCLSGLDSLDTYPSLETIQITISSFKWDLTAFGLVAEWFLAYILFTRFFYVLGLAAIMQLFFSYFAVHFISNSWLMWLIINLVQMAPISAMVRMYIFFASFYYVWKSYVHVVDGCNSSTCMMCYKRNRATRVECTTIVNGVRRSFYVYANGGKGFCKLHNWNCVNCDTFCAGSTFISDEVARDLSLQFKRPINPTDQSSYIVDSVTVKNGSIHLYFDKAGQKTYERHSLSHFVNLDNLRANNTKGSLPINVIVFDGKSKCEESSAKSASVYYSQLMCQPILLLDQALVSDVGDSAEVAVKMFDAYVNTFSSTFNVPMEKLKTLVATAEAELAKNVSLDNVLSTFISAARQGFVDSDVETKDVVECLKLSHQSDIEVTGDSCNNYMLTYNKVENMTPRDLGACIDCSARHINAQVAKSHNIALIWNVKDFMSLSEQLRKQIRSAAKKNNLPFKLTCATTRQVVNVVTTKIALKGGKIVNNWLKQLIKVTLVFLFVAAIFYLITPVHVMSKHTDFSSEIIGYKAIDGGVTRDIASTDTCFANKHADFDTWFSQRGGSYTNDKACPLIAAVITREVGFVVPGLPGTILRTTNGDFLHFLPRVFSAVGNICYTPSKLIEYTDFATSACVLAAECTIFKDASGKPVPYCYDTNVLEGSVAYESLRPDTRYVLMDGSIIQFPNTYLEGSVRVVTTFDSEYCRHGTCERSEAGVCVSTSGRWVLNNDYYRSLPGVFCGVDAVNLLTNMFTPLIQPIGALDISASIVAGGIVAIVVTCLAYYFMRFRRAFGEYSHVVAFNTLLFLMSFTVLCLTPVYSFLPGVYSVIYLYLTFYLTNDVSFLAHIQWMVMFTPLVPFWITIAYIICISTKHFYWFFSNYLKRRVVFNGVSFSTFEEAALCTFLLNKEMYLKLRSDVLLPLTQYNRYLALYNKYKYFSGAMDTTSYREAACCHLAKALNDFSNSGSDVLYQPPQTSITSAVLQSGFRKMAFPSGKVEGCMVQVTCGTTTLNGLWLDDVVYCPRHVICTSEDMLNPNYEDLLIRKSNHNFLVQAGNVQLRVIGHSMQNCVLKLKVDTANPKTPKYKFVRIQPGQTFSVLACYNGSPSGVYQCAMRPNFTIKGSFLNGSCGSVGFNIDYDCVSFCYMHHMELPTGVHAGTDLEGNFYGPFVDRQTAQAAGTDTTITVNVLAWLYAAVINGDRWFLNRFTTTLNDFNLVAMKYNYEPLTQDHVDILGPLSAQTGIAVLDMCASLKELLQNGMNGRTILGSALLEDEFTPFDVVRQCSGVTFQSAVKRTIKGTHHWLLLTILTSLLVLVQSTQWSLFFFLYENAFLPFAMGIIAMSAFAMMFVKHKHAFLCLFLLPSLATVAYFNMVYMPASWVMRIMTWLDMVDTSLSGFKLKDCVMYASAVVLLILMTARTVYDDGARRVWTLMNVLTLVYKVYYGNALDQAISMWALIISVTSNYSGVVTTVMFLARGIVFMCVEYCPIFFITGNTLQCIMLVYCFLGYFCTCYFGLFCLLNRYFRLTLGVYDYLVSTQEFRYMNSQGLLPPKNSIDAFKLNIKLLGVGGKPCIKVATVQSKMSDVKCTSVVLLSVLQQLRVESSSKLWAQCVQLHNDILLAKDTTEAFEKMVSLLSVLLSMQGAVDINKLCEEMLDNRATLQAIASEFSSLPSYAAFATAQEAYEQAVANGDSEVVLKKLKKSLNVAKSEFDRDAAMQRKLEKMADQAMTQMYKQARSEDKRAKVTSAMQTMLFTMLRKLDNDALNNIINNARDGCVPLNIIPLTTAAKLMVVIPDYNTYKNTCDGTTFTYASALWEIQQVVDADSKIVQLSEISMDNSPNLAWPLIVTALRANSAVKLQNNELSPVALRQMSCAAGTTQTACTDDNALAYYNTTKGGRFVLALLSDLQDLKWARFPKSDGTGTIYTELEPPCRFVTDTPKGPKVKYLYFIKGLNNLNRGMVLGSLAATVRLQAGNATEVPANSTVLSFCAFAVDAAKAYKDYLASGGQPITNCVKMLCTHTGTGQAITVTPEANMDQESFGGASCCLYCRCHIDHPNPKGFCDLKGKYVQIPTTCANDPVGFTLKNTVCTVCGMWKGYGCSCDQLREPMLQSADAQSFLNRVCGVSAARLTPCGTGTSTDVVYRAFDIYNDKVAGFAKFLKTNCCRFQEKDEDDNLIDSYFVVKRHTFSNYQHEETIYNLLKDCPAVAKHDFFKFRIDGDMVPHISRQRLTKYTMADLVYALRHFDEGNCDTLKEILVTYNCCDDDYFNKKDWYDFVENPDILRVYANLGERVRQALLKTVQFCDAMRNAGIVGVLTLDNQDLNGNWYDFGDFIQTTPGSGVPVVDSYYSLLMPILTLTRALTAESHVDTDLTKPYIKWDLLKYDFTEERLKLFDRYFKYWDQTYHPNCVNCLDDRCILHCANFNVLFSTVFPPTSFGPLVRKIFVDGVPFVVSTGYHFRELGVVHNQDVNLHSSRLSFKELLVYAADPAMHAASGNLLLDKRTTCFSVAALTNNVAFQTVKPGNFNKDFYDFAVSKGFFKEGSSVELKHFFFAQDGNAAISDYDYYRYNLPTMCDIRQLLFVVEVVDKYFDCYDGGCINANQVIVNNLDKSAGFPFNKWGKARLYYDSMSYEDQDALFAYTKRNVIPTITQMNLKYAISAKNRARTVAGVSICSTMTNRQFHQKLLKSIAATRGATVVIGTSKFYGGWHNMLKTVYSDVENPHLMGWDYPKCDRAMPNMLRIMASLVLARKHTTCCSLSHRFYRLANECAQVLSEMVMCGGSLYVKPGGTSSGDATTAYANSVFNICQAVTANVNALLSTDGNKIADKYVRNLQHRLYECLYRNRDVDTDFVNEFYAYLRKHFSMMILSDDAVVCFNSTYASQGLVASIKNFKSVLYYQNNVFMSEAKCWTETDLTKGPHEFCSQHTMLVKQGDDYVYLPYPDPSRILGAGCFVDDIVKTDGTLMIERFVSLAIDAYPLTKHPNQEYADVFHLYLQYIRKLHDELTGHMLDMYSVMLTNDNTSRYWEPEFYEAMYTPHTVLQAVGACVLCNSQTSLRCGACIRRPFLCCKCCYDHVISTSHKLVLSVNPYVCNAPGCDVTDVTQLYLGGMSYYCKSHKPPISFPLCANGQVFGLYKNTCVGSDNVTDFNAIATCDWTNAGDYILANTCTERLKLFAAETLKATEETFKLSYGIATVREVLSDRELHLSWEVGKPRPPLNRNYVFTGYRVTKNSKVQIGEYTFEKGDYGDAVVYRGTTTYKLNVGDYFVLTSHTVMPLSAPTLVPQEHYVRITGLYPTLNISDEFSSNVANYQKVGMQKYSTLQGPPGTGKSHFAIGLALYYPSARIVYTACSHAAVDALCEKALKYLPIDKCSRIIPARARVECFDKFKVNSTLEQYVFCTVNALPETTADIVVFDEISMATNYDLSVVNARLRAKHYVYIGDPAQLPAPRTLLTKGTLEPEYFNSVCRLMKTIGPDMFLGTCRRCPAEIVDTVSALVYDNKLKAHKDKSAQCFKMFYKGVITHDVSSAINRPQIGVVREFLTRNLAWRKAVFISPYNSQNAVASKILGLPTQTVDSSQGSECDYVIFTQTTETAHSCNVNRFNVAITRAKVGILCIMSDRDLYDKLQFTSLEIPRRNVATLQAENVTGLFKDCSKVITGLHPTQAPTHLSVDTKFKTEGLCVDIPGIPKDMTYRRLISMMGFKMNYQVNGYPNMFITREEAIRHVRAWIGFDVEGCHATREAVGTNLPLQLGFSTGVNLVAVPTGYVDTPNNTDFSRVSAKPPPGDQFKHLIPLMYKGLPWNVVRIKIVQMLSDTLKNLSDRVVFVLWAHGFELTSMKYFVKIGPERTCCLCDRRATCFSTASDTYACWHHSIGFDYVYNPFMIDVQQWGFTGNLQSNHDLYCQVHGNAHVASCDAIMTRCLAVHECFVKRVDWTIEYPIIGDELKINAACRKVQHMVVKAALLADKFPVLHDIGNPKAIKCVPQADVEWKFYDAQPCSDKAYKIEELFYSYATHSDKFTDGVCLFWNCNVDRYPANSIVCRFDTRVLSNLNLPGCDGGSLYVNKHAFHTPAFDKSAFVNLKQLPFFYYSDSPCESHGKQVVSDIDYVPLKSATCITRCNLGGAVCRHHANEYRLYLDAYNMMISAGFSLWVYKQFDTYNLWNTFTRLQSLENVAFNVVNKGHFDGQQGEVPVSIINNTVYTKVDGVDVELFENKTTLPVNVAFELWAKRNIKPVPEVKILNNLGVDIAANTVIWDYKRDAPAHISTIGVCSMTDIAKKPTETICAPLTVFFDGRVDGQVDLFRNARNGVLITEGSVKGLQPSVGPKQASLNGVTLIGEAVKTQFNYYKKVDGVVQQLPETYFTQSRNLQEFKPRSQMEIDFLELAMDEFIERYKLEGYAFEHIVYGDFSHSQLGGLHLLIGLAKRFKESPFELEDFIPMDSTVKNYFITDAQTGSSKCVCSVIDLLLDDFVEIIKSQDLSVVSKVVKVTIDYTEISFMLWCKDGHVETFYPKLQSSQAWQPGVAMPNLYKMQRMLLEKCDLQNYGDSATLPKGIMMNVAKYTQLCQYLNTLTLAVPYNMRVIHFGAGSDKGVAPGTAVLRQWLPTGTLLVDSDLNDFVSDADSTLIGDCATVHTANKWDLIISDMYDPKTKNVTKENDSKEGFFTYICGFIQQKLALGGSVAIKITEHSWNADLYKLMGHFAWWTAFVTNVNASSSEAFLIGCNYLGKPREQIDGYVMHANYIFWRNTNPIQLSSYFFLFDMSKFPLKLRGTAVMSLKEGQINDMILSLLSKGRLIIRENNRVVISSDVLVNN</sequence>
<dbReference type="PROSITE" id="PS51992">
    <property type="entry name" value="COV_NSP3_Y"/>
    <property type="match status" value="1"/>
</dbReference>
<dbReference type="CDD" id="cd21666">
    <property type="entry name" value="betaCoV_Nsp5_Mpro"/>
    <property type="match status" value="1"/>
</dbReference>
<dbReference type="GO" id="GO:0003968">
    <property type="term" value="F:RNA-directed RNA polymerase activity"/>
    <property type="evidence" value="ECO:0007669"/>
    <property type="project" value="UniProtKB-KW"/>
</dbReference>
<dbReference type="CDD" id="cd21516">
    <property type="entry name" value="betaCoV_Nsp2_SARS-like"/>
    <property type="match status" value="1"/>
</dbReference>
<dbReference type="GO" id="GO:0003727">
    <property type="term" value="F:single-stranded RNA binding"/>
    <property type="evidence" value="ECO:0007669"/>
    <property type="project" value="InterPro"/>
</dbReference>
<dbReference type="GO" id="GO:0008270">
    <property type="term" value="F:zinc ion binding"/>
    <property type="evidence" value="ECO:0007669"/>
    <property type="project" value="UniProtKB-UniRule"/>
</dbReference>
<dbReference type="Gene3D" id="2.60.120.1680">
    <property type="match status" value="1"/>
</dbReference>
<dbReference type="InterPro" id="IPR044322">
    <property type="entry name" value="NSP15_M_alpha_beta_CoV"/>
</dbReference>
<evidence type="ECO:0000256" key="18">
    <source>
        <dbReference type="ARBA" id="ARBA00022692"/>
    </source>
</evidence>
<feature type="domain" description="ExoN" evidence="93">
    <location>
        <begin position="5997"/>
        <end position="6212"/>
    </location>
</feature>
<evidence type="ECO:0000259" key="85">
    <source>
        <dbReference type="PROSITE" id="PS51945"/>
    </source>
</evidence>
<dbReference type="InterPro" id="IPR043504">
    <property type="entry name" value="Peptidase_S1_PA_chymotrypsin"/>
</dbReference>
<dbReference type="PROSITE" id="PS51154">
    <property type="entry name" value="MACRO"/>
    <property type="match status" value="1"/>
</dbReference>
<dbReference type="InterPro" id="IPR036333">
    <property type="entry name" value="NSP10_sf_CoV"/>
</dbReference>
<dbReference type="InterPro" id="IPR007094">
    <property type="entry name" value="RNA-dir_pol_PSvirus"/>
</dbReference>
<feature type="domain" description="CoV Nsp2 middle" evidence="102">
    <location>
        <begin position="458"/>
        <end position="688"/>
    </location>
</feature>
<dbReference type="CDD" id="cd21473">
    <property type="entry name" value="cv_Nsp4_TM"/>
    <property type="match status" value="1"/>
</dbReference>
<dbReference type="CDD" id="cd21409">
    <property type="entry name" value="1B_cv_Nsp13-like"/>
    <property type="match status" value="1"/>
</dbReference>
<evidence type="ECO:0000256" key="34">
    <source>
        <dbReference type="ARBA" id="ARBA00022839"/>
    </source>
</evidence>
<evidence type="ECO:0000256" key="69">
    <source>
        <dbReference type="PROSITE-ProRule" id="PRU01336"/>
    </source>
</evidence>
<dbReference type="EMBL" id="MT188341">
    <property type="protein sequence ID" value="QIK02963.1"/>
    <property type="molecule type" value="Genomic_RNA"/>
</dbReference>
<dbReference type="Gene3D" id="3.40.50.150">
    <property type="entry name" value="Vaccinia Virus protein VP39"/>
    <property type="match status" value="1"/>
</dbReference>
<evidence type="ECO:0000256" key="70">
    <source>
        <dbReference type="PROSITE-ProRule" id="PRU01337"/>
    </source>
</evidence>
<feature type="active site" evidence="65">
    <location>
        <position position="6015"/>
    </location>
</feature>
<feature type="domain" description="CoV Nsp2 C-terminal" evidence="103">
    <location>
        <begin position="690"/>
        <end position="818"/>
    </location>
</feature>
<keyword evidence="18 73" id="KW-0812">Transmembrane</keyword>
<evidence type="ECO:0000256" key="60">
    <source>
        <dbReference type="ARBA" id="ARBA00047995"/>
    </source>
</evidence>
<dbReference type="InterPro" id="IPR044357">
    <property type="entry name" value="NSP3_Ubl1_dom_CoV"/>
</dbReference>
<dbReference type="SUPFAM" id="SSF159936">
    <property type="entry name" value="NSP3A-like"/>
    <property type="match status" value="1"/>
</dbReference>
<evidence type="ECO:0000256" key="71">
    <source>
        <dbReference type="PROSITE-ProRule" id="PRU01344"/>
    </source>
</evidence>
<keyword evidence="14 68" id="KW-1090">Inhibition of host innate immune response by virus</keyword>
<dbReference type="CDD" id="cd21831">
    <property type="entry name" value="betaCoV_Nsp8"/>
    <property type="match status" value="1"/>
</dbReference>
<dbReference type="CDD" id="cd21722">
    <property type="entry name" value="betaCoV_Nsp13-helicase"/>
    <property type="match status" value="1"/>
</dbReference>
<dbReference type="FunFam" id="3.40.50.150:FF:000162">
    <property type="entry name" value="Orf1ab polyprotein"/>
    <property type="match status" value="1"/>
</dbReference>
<dbReference type="PROSITE" id="PS51952">
    <property type="entry name" value="COV_EXON_MTASE_COACT"/>
    <property type="match status" value="1"/>
</dbReference>
<dbReference type="Pfam" id="PF19218">
    <property type="entry name" value="CoV_NSP3_C"/>
    <property type="match status" value="1"/>
</dbReference>
<evidence type="ECO:0000259" key="107">
    <source>
        <dbReference type="PROSITE" id="PS52000"/>
    </source>
</evidence>
<dbReference type="Pfam" id="PF08717">
    <property type="entry name" value="CoV_NSP8"/>
    <property type="match status" value="1"/>
</dbReference>
<keyword evidence="25 67" id="KW-0255">Endonuclease</keyword>
<dbReference type="GO" id="GO:0004484">
    <property type="term" value="F:mRNA guanylyltransferase activity"/>
    <property type="evidence" value="ECO:0007669"/>
    <property type="project" value="UniProtKB-EC"/>
</dbReference>
<evidence type="ECO:0000256" key="37">
    <source>
        <dbReference type="ARBA" id="ARBA00022870"/>
    </source>
</evidence>
<dbReference type="InterPro" id="IPR044367">
    <property type="entry name" value="NSP6_betaCoV"/>
</dbReference>
<keyword evidence="20 65" id="KW-0540">Nuclease</keyword>
<protein>
    <recommendedName>
        <fullName evidence="71">ORF1ab polyprotein</fullName>
    </recommendedName>
</protein>
<dbReference type="PROSITE" id="PS51951">
    <property type="entry name" value="COV_NSP9_SSRNA_BD"/>
    <property type="match status" value="1"/>
</dbReference>
<dbReference type="InterPro" id="IPR036499">
    <property type="entry name" value="NSP9_sf_CoV"/>
</dbReference>
<dbReference type="PROSITE" id="PS51991">
    <property type="entry name" value="COV_NSP2_C"/>
    <property type="match status" value="1"/>
</dbReference>
<dbReference type="Pfam" id="PF09401">
    <property type="entry name" value="CoV_NSP10"/>
    <property type="match status" value="1"/>
</dbReference>
<dbReference type="InterPro" id="IPR043174">
    <property type="entry name" value="NSP15_middle_sf"/>
</dbReference>
<dbReference type="Pfam" id="PF08716">
    <property type="entry name" value="CoV_NSP7"/>
    <property type="match status" value="1"/>
</dbReference>
<dbReference type="Pfam" id="PF11501">
    <property type="entry name" value="bCoV_NSP1"/>
    <property type="match status" value="1"/>
</dbReference>
<feature type="compositionally biased region" description="Acidic residues" evidence="72">
    <location>
        <begin position="927"/>
        <end position="942"/>
    </location>
</feature>
<dbReference type="Gene3D" id="1.10.8.1190">
    <property type="match status" value="1"/>
</dbReference>
<comment type="subunit">
    <text evidence="54">Interacts with nsp7 and nsp8 to form the replication-transcription complex (RTC): nsp12, nsp7, two subunits of nsp8, and up to two subunits of nsp13. Interacts with nsp9.</text>
</comment>
<keyword evidence="34 65" id="KW-0269">Exonuclease</keyword>
<dbReference type="Gene3D" id="1.10.1840.10">
    <property type="entry name" value="main proteinase (3clpro) structure, domain 3"/>
    <property type="match status" value="1"/>
</dbReference>
<feature type="domain" description="RdRp catalytic" evidence="74">
    <location>
        <begin position="5004"/>
        <end position="5166"/>
    </location>
</feature>
<dbReference type="PROSITE" id="PS50507">
    <property type="entry name" value="RDRP_SSRNA_POS"/>
    <property type="match status" value="1"/>
</dbReference>
<dbReference type="InterPro" id="IPR044863">
    <property type="entry name" value="NIRAN"/>
</dbReference>
<dbReference type="InterPro" id="IPR027417">
    <property type="entry name" value="P-loop_NTPase"/>
</dbReference>
<dbReference type="CDD" id="cd21901">
    <property type="entry name" value="alpha_betaCoV_Nsp10"/>
    <property type="match status" value="1"/>
</dbReference>
<dbReference type="InterPro" id="IPR043609">
    <property type="entry name" value="NendoU_nidovirus"/>
</dbReference>
<dbReference type="PROSITE" id="PS51653">
    <property type="entry name" value="CV_ZBD"/>
    <property type="match status" value="1"/>
</dbReference>
<evidence type="ECO:0000313" key="108">
    <source>
        <dbReference type="EMBL" id="QIK02963.1"/>
    </source>
</evidence>
<dbReference type="Pfam" id="PF12124">
    <property type="entry name" value="bCoV_SUD_C"/>
    <property type="match status" value="1"/>
</dbReference>
<evidence type="ECO:0000259" key="77">
    <source>
        <dbReference type="PROSITE" id="PS51442"/>
    </source>
</evidence>
<dbReference type="InterPro" id="IPR043606">
    <property type="entry name" value="CoV_NSP15_N"/>
</dbReference>
<dbReference type="InterPro" id="IPR047570">
    <property type="entry name" value="NSP12_IF_CoV"/>
</dbReference>
<dbReference type="PROSITE" id="PS51954">
    <property type="entry name" value="COV_N7_MTASE"/>
    <property type="match status" value="1"/>
</dbReference>
<dbReference type="GO" id="GO:0008289">
    <property type="term" value="F:lipid binding"/>
    <property type="evidence" value="ECO:0007669"/>
    <property type="project" value="UniProtKB-ARBA"/>
</dbReference>
<dbReference type="InterPro" id="IPR050534">
    <property type="entry name" value="Coronavir_polyprotein_1ab"/>
</dbReference>
<evidence type="ECO:0000256" key="5">
    <source>
        <dbReference type="ARBA" id="ARBA00004301"/>
    </source>
</evidence>
<evidence type="ECO:0000256" key="1">
    <source>
        <dbReference type="ARBA" id="ARBA00000707"/>
    </source>
</evidence>
<dbReference type="CDD" id="cd21822">
    <property type="entry name" value="SARS-CoV-like_Nsp3_NAB"/>
    <property type="match status" value="1"/>
</dbReference>
<comment type="catalytic activity">
    <reaction evidence="1">
        <text>Thiol-dependent hydrolysis of ester, thioester, amide, peptide and isopeptide bonds formed by the C-terminal Gly of ubiquitin (a 76-residue protein attached to proteins as an intracellular targeting signal).</text>
        <dbReference type="EC" id="3.4.19.12"/>
    </reaction>
</comment>
<feature type="transmembrane region" description="Helical" evidence="73">
    <location>
        <begin position="3683"/>
        <end position="3701"/>
    </location>
</feature>
<dbReference type="InterPro" id="IPR009003">
    <property type="entry name" value="Peptidase_S1_PA"/>
</dbReference>
<evidence type="ECO:0000256" key="3">
    <source>
        <dbReference type="ARBA" id="ARBA00001946"/>
    </source>
</evidence>
<dbReference type="GO" id="GO:0043139">
    <property type="term" value="F:5'-3' DNA helicase activity"/>
    <property type="evidence" value="ECO:0007669"/>
    <property type="project" value="TreeGrafter"/>
</dbReference>
<evidence type="ECO:0000256" key="67">
    <source>
        <dbReference type="PROSITE-ProRule" id="PRU01303"/>
    </source>
</evidence>
<dbReference type="InterPro" id="IPR009466">
    <property type="entry name" value="NSP14_CoV"/>
</dbReference>
<feature type="transmembrane region" description="Helical" evidence="73">
    <location>
        <begin position="2328"/>
        <end position="2351"/>
    </location>
</feature>
<keyword evidence="51 68" id="KW-0899">Viral immunoevasion</keyword>
<dbReference type="InterPro" id="IPR027351">
    <property type="entry name" value="(+)RNA_virus_helicase_core_dom"/>
</dbReference>
<evidence type="ECO:0000256" key="45">
    <source>
        <dbReference type="ARBA" id="ARBA00023157"/>
    </source>
</evidence>
<evidence type="ECO:0000256" key="8">
    <source>
        <dbReference type="ARBA" id="ARBA00008087"/>
    </source>
</evidence>
<dbReference type="PROSITE" id="PS51955">
    <property type="entry name" value="NIV_2_O_MTASE"/>
    <property type="match status" value="1"/>
</dbReference>
<dbReference type="InterPro" id="IPR043178">
    <property type="entry name" value="PLpro_thumb_sf_CoV"/>
</dbReference>
<dbReference type="CDD" id="cd23528">
    <property type="entry name" value="capping_2-OMTase_betaCoV_Nsp16"/>
    <property type="match status" value="1"/>
</dbReference>
<dbReference type="Gene3D" id="6.10.140.2090">
    <property type="match status" value="1"/>
</dbReference>
<keyword evidence="44 73" id="KW-0472">Membrane</keyword>
<feature type="transmembrane region" description="Helical" evidence="73">
    <location>
        <begin position="3582"/>
        <end position="3605"/>
    </location>
</feature>
<dbReference type="CDD" id="cd21557">
    <property type="entry name" value="Macro_X_Nsp3-like"/>
    <property type="match status" value="1"/>
</dbReference>
<feature type="domain" description="Macro" evidence="81">
    <location>
        <begin position="1367"/>
        <end position="1494"/>
    </location>
</feature>
<keyword evidence="50" id="KW-0922">Interferon antiviral system evasion</keyword>
<keyword evidence="31 68" id="KW-1193">Eukaryotic host translation shutoff by virus</keyword>
<dbReference type="GO" id="GO:0039694">
    <property type="term" value="P:viral RNA genome replication"/>
    <property type="evidence" value="ECO:0007669"/>
    <property type="project" value="InterPro"/>
</dbReference>
<keyword evidence="11" id="KW-0945">Host-virus interaction</keyword>
<dbReference type="GO" id="GO:0019082">
    <property type="term" value="P:viral protein processing"/>
    <property type="evidence" value="ECO:0007669"/>
    <property type="project" value="InterPro"/>
</dbReference>
<dbReference type="PROSITE" id="PS51953">
    <property type="entry name" value="NIV_EXON"/>
    <property type="match status" value="1"/>
</dbReference>
<dbReference type="GO" id="GO:0039595">
    <property type="term" value="P:symbiont-mediated degradation of host mRNA"/>
    <property type="evidence" value="ECO:0007669"/>
    <property type="project" value="UniProtKB-UniRule"/>
</dbReference>
<evidence type="ECO:0000256" key="24">
    <source>
        <dbReference type="ARBA" id="ARBA00022758"/>
    </source>
</evidence>
<feature type="transmembrane region" description="Helical" evidence="73">
    <location>
        <begin position="3077"/>
        <end position="3098"/>
    </location>
</feature>
<evidence type="ECO:0000259" key="78">
    <source>
        <dbReference type="PROSITE" id="PS51653"/>
    </source>
</evidence>
<dbReference type="CDD" id="cd21898">
    <property type="entry name" value="betaCoV_Nsp9"/>
    <property type="match status" value="1"/>
</dbReference>
<dbReference type="SUPFAM" id="SSF52949">
    <property type="entry name" value="Macro domain-like"/>
    <property type="match status" value="1"/>
</dbReference>
<dbReference type="Gene3D" id="3.30.70.3540">
    <property type="entry name" value="Nsp8 replicase, head domain"/>
    <property type="match status" value="1"/>
</dbReference>
<evidence type="ECO:0000256" key="39">
    <source>
        <dbReference type="ARBA" id="ARBA00022884"/>
    </source>
</evidence>
<feature type="region of interest" description="Y2" evidence="69">
    <location>
        <begin position="2486"/>
        <end position="2580"/>
    </location>
</feature>
<feature type="domain" description="Ubiquitin-like" evidence="83">
    <location>
        <begin position="821"/>
        <end position="929"/>
    </location>
</feature>
<comment type="function">
    <text evidence="53">Plays a role in viral RNA synthesis through two distinct activities. The N7-guanine methyltransferase activity plays a role in the formation of the cap structure GpppA-RNA. The proofreading exoribonuclease reduces the sensitivity of the virus to RNA mutagens during replication. This activity acts on both ssRNA and dsRNA in a 3'-5' direction.</text>
</comment>
<dbReference type="InterPro" id="IPR043177">
    <property type="entry name" value="PLpro_N_sf_CoV"/>
</dbReference>
<dbReference type="SUPFAM" id="SSF140367">
    <property type="entry name" value="Coronavirus NSP7-like"/>
    <property type="match status" value="1"/>
</dbReference>
<dbReference type="PROSITE" id="PS51960">
    <property type="entry name" value="COV_NSP15_NTD"/>
    <property type="match status" value="1"/>
</dbReference>
<evidence type="ECO:0000256" key="26">
    <source>
        <dbReference type="ARBA" id="ARBA00022771"/>
    </source>
</evidence>
<evidence type="ECO:0000256" key="58">
    <source>
        <dbReference type="ARBA" id="ARBA00046192"/>
    </source>
</evidence>
<feature type="transmembrane region" description="Helical" evidence="73">
    <location>
        <begin position="3767"/>
        <end position="3789"/>
    </location>
</feature>
<dbReference type="CDD" id="cd21401">
    <property type="entry name" value="ZBD_cv_Nsp13-like"/>
    <property type="match status" value="1"/>
</dbReference>
<evidence type="ECO:0000256" key="59">
    <source>
        <dbReference type="ARBA" id="ARBA00047984"/>
    </source>
</evidence>
<keyword evidence="49" id="KW-1262">Eukaryotic host gene expression shutoff by virus</keyword>
<dbReference type="GO" id="GO:0004482">
    <property type="term" value="F:mRNA 5'-cap (guanine-N7-)-methyltransferase activity"/>
    <property type="evidence" value="ECO:0007669"/>
    <property type="project" value="InterPro"/>
</dbReference>
<evidence type="ECO:0000256" key="29">
    <source>
        <dbReference type="ARBA" id="ARBA00022806"/>
    </source>
</evidence>
<accession>A0A6G7SLW8</accession>
<evidence type="ECO:0000259" key="98">
    <source>
        <dbReference type="PROSITE" id="PS51961"/>
    </source>
</evidence>
<gene>
    <name evidence="108" type="primary">orf1ab</name>
</gene>
<keyword evidence="13" id="KW-1132">Decay of host mRNAs by virus</keyword>
<evidence type="ECO:0000256" key="28">
    <source>
        <dbReference type="ARBA" id="ARBA00022801"/>
    </source>
</evidence>
<dbReference type="Pfam" id="PF11633">
    <property type="entry name" value="bCoV_SUD_M"/>
    <property type="match status" value="1"/>
</dbReference>
<dbReference type="InterPro" id="IPR014829">
    <property type="entry name" value="NSP8_CoV"/>
</dbReference>
<feature type="transmembrane region" description="Helical" evidence="73">
    <location>
        <begin position="3043"/>
        <end position="3065"/>
    </location>
</feature>
<evidence type="ECO:0000256" key="44">
    <source>
        <dbReference type="ARBA" id="ARBA00023136"/>
    </source>
</evidence>
<feature type="domain" description="CoV Nsp3 Y" evidence="104">
    <location>
        <begin position="2395"/>
        <end position="2763"/>
    </location>
</feature>
<dbReference type="FunFam" id="2.40.10.10:FF:000033">
    <property type="entry name" value="Replicase polyprotein 1a"/>
    <property type="match status" value="1"/>
</dbReference>
<dbReference type="Pfam" id="PF06460">
    <property type="entry name" value="CoV_Methyltr_2"/>
    <property type="match status" value="1"/>
</dbReference>
<dbReference type="CDD" id="cd21814">
    <property type="entry name" value="SARS-CoV-like_Nsp3_betaSM"/>
    <property type="match status" value="1"/>
</dbReference>
<dbReference type="InterPro" id="IPR022733">
    <property type="entry name" value="DPUP_SUD_C_bCoV"/>
</dbReference>
<dbReference type="CDD" id="cd21659">
    <property type="entry name" value="betaCoV_Nsp14"/>
    <property type="match status" value="1"/>
</dbReference>
<dbReference type="SUPFAM" id="SSF56672">
    <property type="entry name" value="DNA/RNA polymerases"/>
    <property type="match status" value="1"/>
</dbReference>
<dbReference type="Gene3D" id="3.30.160.820">
    <property type="entry name" value="Nsp15 N-terminal domain-like"/>
    <property type="match status" value="1"/>
</dbReference>
<evidence type="ECO:0000259" key="95">
    <source>
        <dbReference type="PROSITE" id="PS51955"/>
    </source>
</evidence>
<feature type="region of interest" description="Disordered" evidence="72">
    <location>
        <begin position="926"/>
        <end position="999"/>
    </location>
</feature>
<dbReference type="FunFam" id="3.40.50.300:FF:001105">
    <property type="entry name" value="Orf1ab polyprotein"/>
    <property type="match status" value="1"/>
</dbReference>
<dbReference type="GO" id="GO:0044172">
    <property type="term" value="C:host cell endoplasmic reticulum-Golgi intermediate compartment"/>
    <property type="evidence" value="ECO:0007669"/>
    <property type="project" value="UniProtKB-SubCell"/>
</dbReference>
<keyword evidence="32 68" id="KW-1114">Inhibition of host interferon signaling pathway by virus</keyword>
<organism evidence="108 109">
    <name type="scientific">Severe acute respiratory syndrome coronavirus 2</name>
    <name type="common">2019-nCoV</name>
    <name type="synonym">SARS-CoV-2</name>
    <dbReference type="NCBI Taxonomy" id="2697049"/>
    <lineage>
        <taxon>Viruses</taxon>
        <taxon>Riboviria</taxon>
        <taxon>Orthornavirae</taxon>
        <taxon>Pisuviricota</taxon>
        <taxon>Pisoniviricetes</taxon>
        <taxon>Nidovirales</taxon>
        <taxon>Cornidovirineae</taxon>
        <taxon>Coronaviridae</taxon>
        <taxon>Orthocoronavirinae</taxon>
        <taxon>Betacoronavirus</taxon>
        <taxon>Sarbecovirus</taxon>
        <taxon>Betacoronavirus pandemicum</taxon>
    </lineage>
</organism>
<dbReference type="CDD" id="cd21591">
    <property type="entry name" value="SARS-CoV-like_RdRp"/>
    <property type="match status" value="1"/>
</dbReference>
<dbReference type="Pfam" id="PF19217">
    <property type="entry name" value="CoV_NSP4_N"/>
    <property type="match status" value="1"/>
</dbReference>
<dbReference type="SUPFAM" id="SSF53335">
    <property type="entry name" value="S-adenosyl-L-methionine-dependent methyltransferases"/>
    <property type="match status" value="1"/>
</dbReference>
<feature type="domain" description="NiRAN" evidence="87">
    <location>
        <begin position="4399"/>
        <end position="4653"/>
    </location>
</feature>
<dbReference type="InterPro" id="IPR046440">
    <property type="entry name" value="AV_NSP11N_COV_NSP15M"/>
</dbReference>
<dbReference type="InterPro" id="IPR043611">
    <property type="entry name" value="CoV_NSP3_C"/>
</dbReference>
<comment type="function">
    <text evidence="4">The replicase polyprotein of coronaviruses is a multifunctional protein: it contains the activities necessary for the transcription of negative stranded RNA, leader RNA, subgenomic mRNAs and progeny virion RNA as well as proteinases responsible for the cleavage of the polyprotein into functional products.</text>
</comment>
<evidence type="ECO:0000256" key="72">
    <source>
        <dbReference type="SAM" id="MobiDB-lite"/>
    </source>
</evidence>
<dbReference type="InterPro" id="IPR037230">
    <property type="entry name" value="NSP8_sf_CoV"/>
</dbReference>
<evidence type="ECO:0000256" key="42">
    <source>
        <dbReference type="ARBA" id="ARBA00022995"/>
    </source>
</evidence>
<dbReference type="Gene3D" id="3.40.30.150">
    <property type="entry name" value="Coronavirus polyprotein cleavage domain"/>
    <property type="match status" value="1"/>
</dbReference>
<dbReference type="InterPro" id="IPR037204">
    <property type="entry name" value="NSP7_sf_CoV"/>
</dbReference>
<feature type="active site" evidence="65">
    <location>
        <position position="6116"/>
    </location>
</feature>
<reference evidence="108 109" key="1">
    <citation type="submission" date="2020-03" db="EMBL/GenBank/DDBJ databases">
        <title>Full genome sequences of first three Minnesota, U.S. COVID-19 cases.</title>
        <authorList>
            <person name="Plumb M."/>
            <person name="Garfin J."/>
            <person name="Wang X."/>
        </authorList>
    </citation>
    <scope>NUCLEOTIDE SEQUENCE [LARGE SCALE GENOMIC DNA]</scope>
    <source>
        <strain evidence="108">USA/MN1-MDH1/2020</strain>
    </source>
</reference>
<keyword evidence="19" id="KW-0548">Nucleotidyltransferase</keyword>
<keyword evidence="29" id="KW-0347">Helicase</keyword>
<evidence type="ECO:0000259" key="103">
    <source>
        <dbReference type="PROSITE" id="PS51991"/>
    </source>
</evidence>
<dbReference type="InterPro" id="IPR043478">
    <property type="entry name" value="NSP3_SUD-N_sf_bCoV"/>
</dbReference>
<dbReference type="SUPFAM" id="SSF142877">
    <property type="entry name" value="EndoU-like"/>
    <property type="match status" value="1"/>
</dbReference>
<feature type="transmembrane region" description="Helical" evidence="73">
    <location>
        <begin position="3136"/>
        <end position="3154"/>
    </location>
</feature>
<dbReference type="GO" id="GO:0032574">
    <property type="term" value="F:5'-3' RNA helicase activity"/>
    <property type="evidence" value="ECO:0007669"/>
    <property type="project" value="UniProtKB-ARBA"/>
</dbReference>
<comment type="catalytic activity">
    <reaction evidence="52">
        <text>uridylyl-uridylyl-ribonucleotide-RNA = a 3'-end uridylyl-2',3'-cyclophospho-uridine-RNA + a 5'-end dephospho-ribonucleoside-RNA</text>
        <dbReference type="Rhea" id="RHEA:67732"/>
        <dbReference type="Rhea" id="RHEA-COMP:13936"/>
        <dbReference type="Rhea" id="RHEA-COMP:17334"/>
        <dbReference type="Rhea" id="RHEA-COMP:17335"/>
        <dbReference type="ChEBI" id="CHEBI:138284"/>
        <dbReference type="ChEBI" id="CHEBI:173079"/>
        <dbReference type="ChEBI" id="CHEBI:173080"/>
    </reaction>
</comment>
<dbReference type="InterPro" id="IPR043610">
    <property type="entry name" value="NSP6_CoV"/>
</dbReference>
<evidence type="ECO:0000256" key="55">
    <source>
        <dbReference type="ARBA" id="ARBA00043918"/>
    </source>
</evidence>
<dbReference type="InterPro" id="IPR046442">
    <property type="entry name" value="bCoV_NSP1_C"/>
</dbReference>
<feature type="transmembrane region" description="Helical" evidence="73">
    <location>
        <begin position="3636"/>
        <end position="3657"/>
    </location>
</feature>
<evidence type="ECO:0000256" key="32">
    <source>
        <dbReference type="ARBA" id="ARBA00022830"/>
    </source>
</evidence>
<dbReference type="PROSITE" id="PS51442">
    <property type="entry name" value="M_PRO"/>
    <property type="match status" value="1"/>
</dbReference>
<dbReference type="InterPro" id="IPR014822">
    <property type="entry name" value="NSP9_CoV"/>
</dbReference>
<dbReference type="GO" id="GO:0039648">
    <property type="term" value="P:symbiont-mediated perturbation of host ubiquitin-like protein modification"/>
    <property type="evidence" value="ECO:0007669"/>
    <property type="project" value="UniProtKB-KW"/>
</dbReference>
<evidence type="ECO:0000256" key="22">
    <source>
        <dbReference type="ARBA" id="ARBA00022737"/>
    </source>
</evidence>
<dbReference type="InterPro" id="IPR043613">
    <property type="entry name" value="CoV_NSP2_C"/>
</dbReference>
<dbReference type="Gene3D" id="2.40.10.10">
    <property type="entry name" value="Trypsin-like serine proteases"/>
    <property type="match status" value="2"/>
</dbReference>
<dbReference type="Gene3D" id="3.10.20.540">
    <property type="match status" value="1"/>
</dbReference>
<dbReference type="InterPro" id="IPR018995">
    <property type="entry name" value="RNA_synth_NSP10_CoV"/>
</dbReference>
<feature type="transmembrane region" description="Helical" evidence="73">
    <location>
        <begin position="3104"/>
        <end position="3124"/>
    </location>
</feature>
<feature type="domain" description="G2M" evidence="106">
    <location>
        <begin position="2046"/>
        <end position="2155"/>
    </location>
</feature>
<comment type="caution">
    <text evidence="70">Lacks conserved residue(s) required for the propagation of feature annotation.</text>
</comment>
<dbReference type="InterPro" id="IPR044389">
    <property type="entry name" value="NSP2_SARS-CoV-like"/>
</dbReference>
<dbReference type="CDD" id="cd22662">
    <property type="entry name" value="SARS-CoV-like_Nsp1_C"/>
    <property type="match status" value="1"/>
</dbReference>
<dbReference type="GO" id="GO:0006351">
    <property type="term" value="P:DNA-templated transcription"/>
    <property type="evidence" value="ECO:0007669"/>
    <property type="project" value="InterPro"/>
</dbReference>
<evidence type="ECO:0000259" key="105">
    <source>
        <dbReference type="PROSITE" id="PS51993"/>
    </source>
</evidence>
<feature type="region of interest" description="Y3" evidence="69">
    <location>
        <begin position="2581"/>
        <end position="2662"/>
    </location>
</feature>
<proteinExistence type="inferred from homology"/>
<dbReference type="CDD" id="cd21171">
    <property type="entry name" value="NTD_alpha_betaCoV_Nsp15-like"/>
    <property type="match status" value="1"/>
</dbReference>
<comment type="catalytic activity">
    <reaction evidence="59">
        <text>ATP + H2O = ADP + phosphate + H(+)</text>
        <dbReference type="Rhea" id="RHEA:13065"/>
        <dbReference type="ChEBI" id="CHEBI:15377"/>
        <dbReference type="ChEBI" id="CHEBI:15378"/>
        <dbReference type="ChEBI" id="CHEBI:30616"/>
        <dbReference type="ChEBI" id="CHEBI:43474"/>
        <dbReference type="ChEBI" id="CHEBI:456216"/>
        <dbReference type="EC" id="3.6.4.13"/>
    </reaction>
</comment>
<evidence type="ECO:0000256" key="10">
    <source>
        <dbReference type="ARBA" id="ARBA00022557"/>
    </source>
</evidence>
<keyword evidence="16" id="KW-0645">Protease</keyword>
<dbReference type="GO" id="GO:0008242">
    <property type="term" value="F:omega peptidase activity"/>
    <property type="evidence" value="ECO:0007669"/>
    <property type="project" value="InterPro"/>
</dbReference>
<feature type="domain" description="Macro" evidence="80">
    <location>
        <begin position="1231"/>
        <end position="1359"/>
    </location>
</feature>
<dbReference type="InterPro" id="IPR043502">
    <property type="entry name" value="DNA/RNA_pol_sf"/>
</dbReference>
<comment type="function">
    <text evidence="55">RNA-directed RNA polymerase that catalyzes the transcription of viral genomic and subgenomic RNAs. Acts in complex with nsp7 and nsp8 to transcribe both the minus and positive strands of genomic RNA. The kinase-like NiRAN domain of NSP12 attaches one or more nucleotides to the amino terminus of NSP9, forming a covalent RNA-protein intermediate that serves as transcription/replication primer. Subgenomic RNAs (sgRNAs) are formed by discontinuous transcription: The polymerase has the ability to pause at transcription-regulating sequences (TRS) and jump to the leader TRS, resulting in a major deletion. This creates a series of subgenomic RNAs that are replicated, transcribed and translated. In addition, Nsp12 is a subunit of the viral RNA capping enzyme that catalyzes the RNA guanylyltransferase reaction for genomic and sub-genomic RNAs. Subsequently, the NiRAN domain transfers RNA to GDP, and forms the core cap structure GpppA-RNA.</text>
</comment>
<evidence type="ECO:0000256" key="40">
    <source>
        <dbReference type="ARBA" id="ARBA00022953"/>
    </source>
</evidence>
<dbReference type="FunFam" id="2.40.10.250:FF:000001">
    <property type="entry name" value="Orf1a polyprotein"/>
    <property type="match status" value="1"/>
</dbReference>
<evidence type="ECO:0000259" key="89">
    <source>
        <dbReference type="PROSITE" id="PS51949"/>
    </source>
</evidence>
<keyword evidence="38" id="KW-1127">Modulation of host ubiquitin pathway by viral deubiquitinase</keyword>
<evidence type="ECO:0000256" key="47">
    <source>
        <dbReference type="ARBA" id="ARBA00023208"/>
    </source>
</evidence>
<evidence type="ECO:0000256" key="49">
    <source>
        <dbReference type="ARBA" id="ARBA00023247"/>
    </source>
</evidence>
<dbReference type="InterPro" id="IPR047573">
    <property type="entry name" value="CoV_NSP2_M"/>
</dbReference>
<comment type="catalytic activity">
    <reaction evidence="61">
        <text>a 5'-end (N(7)-methyl 5'-triphosphoguanosine)-ribonucleoside in mRNA + S-adenosyl-L-methionine = a 5'-end (N(7)-methyl 5'-triphosphoguanosine)-(2'-O-methyl-ribonucleoside) in mRNA + S-adenosyl-L-homocysteine + H(+)</text>
        <dbReference type="Rhea" id="RHEA:67020"/>
        <dbReference type="Rhea" id="RHEA-COMP:17167"/>
        <dbReference type="Rhea" id="RHEA-COMP:17168"/>
        <dbReference type="ChEBI" id="CHEBI:15378"/>
        <dbReference type="ChEBI" id="CHEBI:57856"/>
        <dbReference type="ChEBI" id="CHEBI:59789"/>
        <dbReference type="ChEBI" id="CHEBI:156461"/>
        <dbReference type="ChEBI" id="CHEBI:167609"/>
        <dbReference type="EC" id="2.1.1.57"/>
    </reaction>
</comment>
<evidence type="ECO:0000256" key="15">
    <source>
        <dbReference type="ARBA" id="ARBA00022662"/>
    </source>
</evidence>
<evidence type="ECO:0000259" key="83">
    <source>
        <dbReference type="PROSITE" id="PS51943"/>
    </source>
</evidence>
<keyword evidence="42" id="KW-1190">Host gene expression shutoff by virus</keyword>
<keyword evidence="47" id="KW-1095">Inhibition of host ISG15 by virus</keyword>
<evidence type="ECO:0000259" key="90">
    <source>
        <dbReference type="PROSITE" id="PS51950"/>
    </source>
</evidence>
<evidence type="ECO:0000256" key="16">
    <source>
        <dbReference type="ARBA" id="ARBA00022670"/>
    </source>
</evidence>
<dbReference type="GO" id="GO:0005524">
    <property type="term" value="F:ATP binding"/>
    <property type="evidence" value="ECO:0007669"/>
    <property type="project" value="UniProtKB-KW"/>
</dbReference>
<dbReference type="Pfam" id="PF19219">
    <property type="entry name" value="CoV_NSP15_N"/>
    <property type="match status" value="1"/>
</dbReference>
<dbReference type="InterPro" id="IPR027352">
    <property type="entry name" value="NSP13_ZBD_CoV-like"/>
</dbReference>
<dbReference type="Pfam" id="PF20631">
    <property type="entry name" value="CoV_NSP13_1B"/>
    <property type="match status" value="1"/>
</dbReference>
<keyword evidence="48" id="KW-0456">Lyase</keyword>
<dbReference type="GO" id="GO:0039579">
    <property type="term" value="P:symbiont-mediated suppression of host ISG15-protein conjugation"/>
    <property type="evidence" value="ECO:0007669"/>
    <property type="project" value="UniProtKB-KW"/>
</dbReference>
<dbReference type="InterPro" id="IPR024375">
    <property type="entry name" value="NSP3_bCoV"/>
</dbReference>
<dbReference type="InterPro" id="IPR043608">
    <property type="entry name" value="CoV_NSP15_M"/>
</dbReference>
<dbReference type="InterPro" id="IPR044315">
    <property type="entry name" value="NSP14_betaCoV"/>
</dbReference>
<dbReference type="GO" id="GO:0004483">
    <property type="term" value="F:methyltransferase cap1 activity"/>
    <property type="evidence" value="ECO:0007669"/>
    <property type="project" value="UniProtKB-EC"/>
</dbReference>
<dbReference type="Gene3D" id="3.10.20.350">
    <property type="match status" value="1"/>
</dbReference>
<dbReference type="InterPro" id="IPR046435">
    <property type="entry name" value="N7_MTase_CoV"/>
</dbReference>
<evidence type="ECO:0000259" key="91">
    <source>
        <dbReference type="PROSITE" id="PS51951"/>
    </source>
</evidence>
<dbReference type="SUPFAM" id="SSF50494">
    <property type="entry name" value="Trypsin-like serine proteases"/>
    <property type="match status" value="1"/>
</dbReference>
<dbReference type="InterPro" id="IPR044330">
    <property type="entry name" value="NSP15_alpha_betaCoV_N"/>
</dbReference>
<feature type="transmembrane region" description="Helical" evidence="73">
    <location>
        <begin position="3611"/>
        <end position="3629"/>
    </location>
</feature>
<dbReference type="InterPro" id="IPR049894">
    <property type="entry name" value="COV_NSP3_3ECTO"/>
</dbReference>
<dbReference type="InterPro" id="IPR029063">
    <property type="entry name" value="SAM-dependent_MTases_sf"/>
</dbReference>
<feature type="active site" evidence="65">
    <location>
        <position position="6193"/>
    </location>
</feature>
<feature type="transmembrane region" description="Helical" evidence="73">
    <location>
        <begin position="2363"/>
        <end position="2387"/>
    </location>
</feature>
<evidence type="ECO:0000259" key="99">
    <source>
        <dbReference type="PROSITE" id="PS51962"/>
    </source>
</evidence>
<dbReference type="FunFam" id="1.10.1840.10:FF:000001">
    <property type="entry name" value="Replicase polyprotein 1a"/>
    <property type="match status" value="1"/>
</dbReference>
<keyword evidence="10 68" id="KW-1192">Host mRNA suppression by virus</keyword>
<evidence type="ECO:0000259" key="87">
    <source>
        <dbReference type="PROSITE" id="PS51947"/>
    </source>
</evidence>
<dbReference type="GO" id="GO:0085034">
    <property type="term" value="P:symbiont-mediated suppression of host NF-kappaB cascade"/>
    <property type="evidence" value="ECO:0007669"/>
    <property type="project" value="UniProtKB-KW"/>
</dbReference>
<dbReference type="PROSITE" id="PS51949">
    <property type="entry name" value="COV_NSP7"/>
    <property type="match status" value="1"/>
</dbReference>
<dbReference type="InterPro" id="IPR038030">
    <property type="entry name" value="NSP1_glob_sf_bCoV"/>
</dbReference>
<dbReference type="GO" id="GO:0044220">
    <property type="term" value="C:host cell perinuclear region of cytoplasm"/>
    <property type="evidence" value="ECO:0007669"/>
    <property type="project" value="UniProtKB-SubCell"/>
</dbReference>
<dbReference type="SUPFAM" id="SSF143076">
    <property type="entry name" value="Coronavirus NSP8-like"/>
    <property type="match status" value="1"/>
</dbReference>
<evidence type="ECO:0000313" key="109">
    <source>
        <dbReference type="Proteomes" id="UP000501825"/>
    </source>
</evidence>
<dbReference type="PROSITE" id="PS51946">
    <property type="entry name" value="COV_NSP4C"/>
    <property type="match status" value="1"/>
</dbReference>
<dbReference type="InterPro" id="IPR041679">
    <property type="entry name" value="DNA2/NAM7-like_C"/>
</dbReference>
<evidence type="ECO:0000256" key="33">
    <source>
        <dbReference type="ARBA" id="ARBA00022833"/>
    </source>
</evidence>
<dbReference type="InterPro" id="IPR038123">
    <property type="entry name" value="NSP4_C_sf_CoV"/>
</dbReference>
<feature type="transmembrane region" description="Helical" evidence="73">
    <location>
        <begin position="2773"/>
        <end position="2790"/>
    </location>
</feature>
<evidence type="ECO:0000256" key="50">
    <source>
        <dbReference type="ARBA" id="ARBA00023258"/>
    </source>
</evidence>
<evidence type="ECO:0000259" key="92">
    <source>
        <dbReference type="PROSITE" id="PS51952"/>
    </source>
</evidence>
<feature type="compositionally biased region" description="Acidic residues" evidence="72">
    <location>
        <begin position="971"/>
        <end position="984"/>
    </location>
</feature>
<comment type="catalytic activity">
    <reaction evidence="60">
        <text>ATP + H2O = ADP + phosphate + H(+)</text>
        <dbReference type="Rhea" id="RHEA:13065"/>
        <dbReference type="ChEBI" id="CHEBI:15377"/>
        <dbReference type="ChEBI" id="CHEBI:15378"/>
        <dbReference type="ChEBI" id="CHEBI:30616"/>
        <dbReference type="ChEBI" id="CHEBI:43474"/>
        <dbReference type="ChEBI" id="CHEBI:456216"/>
        <dbReference type="EC" id="3.6.4.12"/>
    </reaction>
</comment>
<dbReference type="PROSITE" id="PS51940">
    <property type="entry name" value="SARS_NSP3C_N"/>
    <property type="match status" value="1"/>
</dbReference>
<feature type="region of interest" description="ZF1" evidence="69">
    <location>
        <begin position="2399"/>
        <end position="2412"/>
    </location>
</feature>
<dbReference type="Pfam" id="PF19215">
    <property type="entry name" value="CoV_NSP15_C"/>
    <property type="match status" value="1"/>
</dbReference>
<dbReference type="PROSITE" id="PS51943">
    <property type="entry name" value="COV_NSP3A_UBL"/>
    <property type="match status" value="1"/>
</dbReference>
<keyword evidence="30" id="KW-0788">Thiol protease</keyword>
<keyword evidence="22" id="KW-0677">Repeat</keyword>
<evidence type="ECO:0000256" key="41">
    <source>
        <dbReference type="ARBA" id="ARBA00022989"/>
    </source>
</evidence>
<feature type="active site" evidence="65">
    <location>
        <position position="6198"/>
    </location>
</feature>
<dbReference type="SUPFAM" id="SSF52540">
    <property type="entry name" value="P-loop containing nucleoside triphosphate hydrolases"/>
    <property type="match status" value="1"/>
</dbReference>
<dbReference type="GO" id="GO:0039502">
    <property type="term" value="P:symbiont-mediated suppression of host type I interferon-mediated signaling pathway"/>
    <property type="evidence" value="ECO:0007669"/>
    <property type="project" value="UniProtKB-UniRule"/>
</dbReference>
<evidence type="ECO:0000259" key="82">
    <source>
        <dbReference type="PROSITE" id="PS51942"/>
    </source>
</evidence>
<dbReference type="Pfam" id="PF16251">
    <property type="entry name" value="bCoV_NAB"/>
    <property type="match status" value="1"/>
</dbReference>
<dbReference type="Gene3D" id="3.40.220.20">
    <property type="entry name" value="Nsp3, SUD-M subdomain"/>
    <property type="match status" value="1"/>
</dbReference>
<dbReference type="PROSITE" id="PS51961">
    <property type="entry name" value="AV_NSP11N_COV_NSP15M"/>
    <property type="match status" value="1"/>
</dbReference>
<dbReference type="Pfam" id="PF06478">
    <property type="entry name" value="CoV_RPol_N"/>
    <property type="match status" value="1"/>
</dbReference>
<feature type="domain" description="Nsp12 RNA-dependent RNA polymerase" evidence="88">
    <location>
        <begin position="4757"/>
        <end position="5324"/>
    </location>
</feature>
<evidence type="ECO:0000256" key="46">
    <source>
        <dbReference type="ARBA" id="ARBA00023200"/>
    </source>
</evidence>
<evidence type="ECO:0000256" key="6">
    <source>
        <dbReference type="ARBA" id="ARBA00004407"/>
    </source>
</evidence>
<dbReference type="SUPFAM" id="SSF144246">
    <property type="entry name" value="Coronavirus NSP10-like"/>
    <property type="match status" value="1"/>
</dbReference>